<gene>
    <name evidence="4" type="primary">rplW</name>
    <name evidence="5" type="ORF">COT75_05200</name>
</gene>
<reference evidence="6" key="1">
    <citation type="submission" date="2017-09" db="EMBL/GenBank/DDBJ databases">
        <title>Depth-based differentiation of microbial function through sediment-hosted aquifers and enrichment of novel symbionts in the deep terrestrial subsurface.</title>
        <authorList>
            <person name="Probst A.J."/>
            <person name="Ladd B."/>
            <person name="Jarett J.K."/>
            <person name="Geller-Mcgrath D.E."/>
            <person name="Sieber C.M.K."/>
            <person name="Emerson J.B."/>
            <person name="Anantharaman K."/>
            <person name="Thomas B.C."/>
            <person name="Malmstrom R."/>
            <person name="Stieglmeier M."/>
            <person name="Klingl A."/>
            <person name="Woyke T."/>
            <person name="Ryan C.M."/>
            <person name="Banfield J.F."/>
        </authorList>
    </citation>
    <scope>NUCLEOTIDE SEQUENCE [LARGE SCALE GENOMIC DNA]</scope>
</reference>
<dbReference type="Proteomes" id="UP000230093">
    <property type="component" value="Unassembled WGS sequence"/>
</dbReference>
<comment type="caution">
    <text evidence="5">The sequence shown here is derived from an EMBL/GenBank/DDBJ whole genome shotgun (WGS) entry which is preliminary data.</text>
</comment>
<dbReference type="InterPro" id="IPR013025">
    <property type="entry name" value="Ribosomal_uL23-like"/>
</dbReference>
<dbReference type="InterPro" id="IPR012677">
    <property type="entry name" value="Nucleotide-bd_a/b_plait_sf"/>
</dbReference>
<name>A0A2H0W9V3_9BACT</name>
<evidence type="ECO:0000256" key="1">
    <source>
        <dbReference type="ARBA" id="ARBA00006700"/>
    </source>
</evidence>
<organism evidence="5 6">
    <name type="scientific">Candidatus Beckwithbacteria bacterium CG10_big_fil_rev_8_21_14_0_10_34_10</name>
    <dbReference type="NCBI Taxonomy" id="1974495"/>
    <lineage>
        <taxon>Bacteria</taxon>
        <taxon>Candidatus Beckwithiibacteriota</taxon>
    </lineage>
</organism>
<dbReference type="GO" id="GO:0019843">
    <property type="term" value="F:rRNA binding"/>
    <property type="evidence" value="ECO:0007669"/>
    <property type="project" value="UniProtKB-UniRule"/>
</dbReference>
<dbReference type="InterPro" id="IPR012678">
    <property type="entry name" value="Ribosomal_uL23/eL15/eS24_sf"/>
</dbReference>
<evidence type="ECO:0000256" key="4">
    <source>
        <dbReference type="HAMAP-Rule" id="MF_01369"/>
    </source>
</evidence>
<keyword evidence="3 4" id="KW-0687">Ribonucleoprotein</keyword>
<evidence type="ECO:0000256" key="3">
    <source>
        <dbReference type="ARBA" id="ARBA00023274"/>
    </source>
</evidence>
<dbReference type="GO" id="GO:1990904">
    <property type="term" value="C:ribonucleoprotein complex"/>
    <property type="evidence" value="ECO:0007669"/>
    <property type="project" value="UniProtKB-KW"/>
</dbReference>
<evidence type="ECO:0000313" key="6">
    <source>
        <dbReference type="Proteomes" id="UP000230093"/>
    </source>
</evidence>
<accession>A0A2H0W9V3</accession>
<dbReference type="GO" id="GO:0006412">
    <property type="term" value="P:translation"/>
    <property type="evidence" value="ECO:0007669"/>
    <property type="project" value="UniProtKB-UniRule"/>
</dbReference>
<comment type="subunit">
    <text evidence="4">Part of the 50S ribosomal subunit. Contacts protein L29, and trigger factor when it is bound to the ribosome.</text>
</comment>
<dbReference type="Gene3D" id="3.30.70.330">
    <property type="match status" value="1"/>
</dbReference>
<dbReference type="SUPFAM" id="SSF54189">
    <property type="entry name" value="Ribosomal proteins S24e, L23 and L15e"/>
    <property type="match status" value="1"/>
</dbReference>
<dbReference type="GO" id="GO:0005840">
    <property type="term" value="C:ribosome"/>
    <property type="evidence" value="ECO:0007669"/>
    <property type="project" value="UniProtKB-KW"/>
</dbReference>
<dbReference type="EMBL" id="PEZT01000029">
    <property type="protein sequence ID" value="PIS08708.1"/>
    <property type="molecule type" value="Genomic_DNA"/>
</dbReference>
<keyword evidence="2 4" id="KW-0689">Ribosomal protein</keyword>
<protein>
    <recommendedName>
        <fullName evidence="4">Large ribosomal subunit protein uL23</fullName>
    </recommendedName>
</protein>
<comment type="similarity">
    <text evidence="1 4">Belongs to the universal ribosomal protein uL23 family.</text>
</comment>
<keyword evidence="4" id="KW-0694">RNA-binding</keyword>
<dbReference type="AlphaFoldDB" id="A0A2H0W9V3"/>
<sequence length="97" mass="11335">MELNKVIVRPLITEKSMALAKEGKYTFEVNKKAFKKDVQKAISEAFGVEVIKVNLFRKAKKRKRVGRLRKKFSNLSFYKKAIVKVKEGQKIDIFEEK</sequence>
<comment type="function">
    <text evidence="4">One of the early assembly proteins it binds 23S rRNA. One of the proteins that surrounds the polypeptide exit tunnel on the outside of the ribosome. Forms the main docking site for trigger factor binding to the ribosome.</text>
</comment>
<evidence type="ECO:0000256" key="2">
    <source>
        <dbReference type="ARBA" id="ARBA00022980"/>
    </source>
</evidence>
<proteinExistence type="inferred from homology"/>
<dbReference type="HAMAP" id="MF_01369_B">
    <property type="entry name" value="Ribosomal_uL23_B"/>
    <property type="match status" value="1"/>
</dbReference>
<dbReference type="Pfam" id="PF00276">
    <property type="entry name" value="Ribosomal_L23"/>
    <property type="match status" value="1"/>
</dbReference>
<keyword evidence="4" id="KW-0699">rRNA-binding</keyword>
<dbReference type="NCBIfam" id="NF004363">
    <property type="entry name" value="PRK05738.2-4"/>
    <property type="match status" value="1"/>
</dbReference>
<dbReference type="GO" id="GO:0003735">
    <property type="term" value="F:structural constituent of ribosome"/>
    <property type="evidence" value="ECO:0007669"/>
    <property type="project" value="InterPro"/>
</dbReference>
<evidence type="ECO:0000313" key="5">
    <source>
        <dbReference type="EMBL" id="PIS08708.1"/>
    </source>
</evidence>